<evidence type="ECO:0000256" key="1">
    <source>
        <dbReference type="SAM" id="MobiDB-lite"/>
    </source>
</evidence>
<dbReference type="Proteomes" id="UP000799536">
    <property type="component" value="Unassembled WGS sequence"/>
</dbReference>
<feature type="compositionally biased region" description="Polar residues" evidence="1">
    <location>
        <begin position="49"/>
        <end position="65"/>
    </location>
</feature>
<dbReference type="OrthoDB" id="3945172at2759"/>
<reference evidence="2" key="1">
    <citation type="journal article" date="2020" name="Stud. Mycol.">
        <title>101 Dothideomycetes genomes: a test case for predicting lifestyles and emergence of pathogens.</title>
        <authorList>
            <person name="Haridas S."/>
            <person name="Albert R."/>
            <person name="Binder M."/>
            <person name="Bloem J."/>
            <person name="Labutti K."/>
            <person name="Salamov A."/>
            <person name="Andreopoulos B."/>
            <person name="Baker S."/>
            <person name="Barry K."/>
            <person name="Bills G."/>
            <person name="Bluhm B."/>
            <person name="Cannon C."/>
            <person name="Castanera R."/>
            <person name="Culley D."/>
            <person name="Daum C."/>
            <person name="Ezra D."/>
            <person name="Gonzalez J."/>
            <person name="Henrissat B."/>
            <person name="Kuo A."/>
            <person name="Liang C."/>
            <person name="Lipzen A."/>
            <person name="Lutzoni F."/>
            <person name="Magnuson J."/>
            <person name="Mondo S."/>
            <person name="Nolan M."/>
            <person name="Ohm R."/>
            <person name="Pangilinan J."/>
            <person name="Park H.-J."/>
            <person name="Ramirez L."/>
            <person name="Alfaro M."/>
            <person name="Sun H."/>
            <person name="Tritt A."/>
            <person name="Yoshinaga Y."/>
            <person name="Zwiers L.-H."/>
            <person name="Turgeon B."/>
            <person name="Goodwin S."/>
            <person name="Spatafora J."/>
            <person name="Crous P."/>
            <person name="Grigoriev I."/>
        </authorList>
    </citation>
    <scope>NUCLEOTIDE SEQUENCE</scope>
    <source>
        <strain evidence="2">ATCC 74209</strain>
    </source>
</reference>
<gene>
    <name evidence="2" type="ORF">GQ43DRAFT_475549</name>
</gene>
<evidence type="ECO:0000313" key="2">
    <source>
        <dbReference type="EMBL" id="KAF2197316.1"/>
    </source>
</evidence>
<sequence length="134" mass="14143">MYTQLTLSPALRQSLLSARQYTRQSSLRPVVRPFSLSASRPQDLPPANRPTSELPNQGKASSSTKGDPENATRKDGNDPLSANSLDGMKAKKEGAKDSAMEGSGGEAVKKAKKDHPAAPDPAIGMQDERGGRGA</sequence>
<proteinExistence type="predicted"/>
<feature type="region of interest" description="Disordered" evidence="1">
    <location>
        <begin position="19"/>
        <end position="134"/>
    </location>
</feature>
<organism evidence="2 3">
    <name type="scientific">Delitschia confertaspora ATCC 74209</name>
    <dbReference type="NCBI Taxonomy" id="1513339"/>
    <lineage>
        <taxon>Eukaryota</taxon>
        <taxon>Fungi</taxon>
        <taxon>Dikarya</taxon>
        <taxon>Ascomycota</taxon>
        <taxon>Pezizomycotina</taxon>
        <taxon>Dothideomycetes</taxon>
        <taxon>Pleosporomycetidae</taxon>
        <taxon>Pleosporales</taxon>
        <taxon>Delitschiaceae</taxon>
        <taxon>Delitschia</taxon>
    </lineage>
</organism>
<name>A0A9P4MNN6_9PLEO</name>
<feature type="compositionally biased region" description="Basic and acidic residues" evidence="1">
    <location>
        <begin position="88"/>
        <end position="99"/>
    </location>
</feature>
<evidence type="ECO:0000313" key="3">
    <source>
        <dbReference type="Proteomes" id="UP000799536"/>
    </source>
</evidence>
<protein>
    <submittedName>
        <fullName evidence="2">Uncharacterized protein</fullName>
    </submittedName>
</protein>
<comment type="caution">
    <text evidence="2">The sequence shown here is derived from an EMBL/GenBank/DDBJ whole genome shotgun (WGS) entry which is preliminary data.</text>
</comment>
<dbReference type="EMBL" id="ML994250">
    <property type="protein sequence ID" value="KAF2197316.1"/>
    <property type="molecule type" value="Genomic_DNA"/>
</dbReference>
<feature type="compositionally biased region" description="Basic and acidic residues" evidence="1">
    <location>
        <begin position="66"/>
        <end position="77"/>
    </location>
</feature>
<keyword evidence="3" id="KW-1185">Reference proteome</keyword>
<accession>A0A9P4MNN6</accession>
<dbReference type="AlphaFoldDB" id="A0A9P4MNN6"/>